<protein>
    <submittedName>
        <fullName evidence="4">GNAT family N-acetyltransferase</fullName>
    </submittedName>
</protein>
<evidence type="ECO:0000256" key="2">
    <source>
        <dbReference type="ARBA" id="ARBA00023315"/>
    </source>
</evidence>
<feature type="domain" description="N-acetyltransferase" evidence="3">
    <location>
        <begin position="3"/>
        <end position="150"/>
    </location>
</feature>
<dbReference type="SUPFAM" id="SSF55729">
    <property type="entry name" value="Acyl-CoA N-acyltransferases (Nat)"/>
    <property type="match status" value="1"/>
</dbReference>
<dbReference type="RefSeq" id="WP_379837417.1">
    <property type="nucleotide sequence ID" value="NZ_JBHRYQ010000001.1"/>
</dbReference>
<dbReference type="Gene3D" id="3.40.630.30">
    <property type="match status" value="1"/>
</dbReference>
<dbReference type="InterPro" id="IPR000182">
    <property type="entry name" value="GNAT_dom"/>
</dbReference>
<dbReference type="Proteomes" id="UP001595616">
    <property type="component" value="Unassembled WGS sequence"/>
</dbReference>
<name>A0ABV7YVH5_9BACT</name>
<dbReference type="InterPro" id="IPR050832">
    <property type="entry name" value="Bact_Acetyltransf"/>
</dbReference>
<dbReference type="Pfam" id="PF00583">
    <property type="entry name" value="Acetyltransf_1"/>
    <property type="match status" value="1"/>
</dbReference>
<dbReference type="EMBL" id="JBHRYQ010000001">
    <property type="protein sequence ID" value="MFC3810901.1"/>
    <property type="molecule type" value="Genomic_DNA"/>
</dbReference>
<dbReference type="PANTHER" id="PTHR43877">
    <property type="entry name" value="AMINOALKYLPHOSPHONATE N-ACETYLTRANSFERASE-RELATED-RELATED"/>
    <property type="match status" value="1"/>
</dbReference>
<gene>
    <name evidence="4" type="ORF">ACFOOI_09575</name>
</gene>
<comment type="caution">
    <text evidence="4">The sequence shown here is derived from an EMBL/GenBank/DDBJ whole genome shotgun (WGS) entry which is preliminary data.</text>
</comment>
<keyword evidence="5" id="KW-1185">Reference proteome</keyword>
<accession>A0ABV7YVH5</accession>
<dbReference type="CDD" id="cd04301">
    <property type="entry name" value="NAT_SF"/>
    <property type="match status" value="1"/>
</dbReference>
<reference evidence="5" key="1">
    <citation type="journal article" date="2019" name="Int. J. Syst. Evol. Microbiol.">
        <title>The Global Catalogue of Microorganisms (GCM) 10K type strain sequencing project: providing services to taxonomists for standard genome sequencing and annotation.</title>
        <authorList>
            <consortium name="The Broad Institute Genomics Platform"/>
            <consortium name="The Broad Institute Genome Sequencing Center for Infectious Disease"/>
            <person name="Wu L."/>
            <person name="Ma J."/>
        </authorList>
    </citation>
    <scope>NUCLEOTIDE SEQUENCE [LARGE SCALE GENOMIC DNA]</scope>
    <source>
        <strain evidence="5">CECT 7956</strain>
    </source>
</reference>
<sequence length="153" mass="17512">MITLTRTDSSNLDFQRLVTLLDNYLEEIDGDEHDFFSQFNHNNNLDYVVLAYKDGECIGSGAMESFDAETMEIKRIFVLETARRLGAASQVMDELEKWTVELGYKNSICETGIVQNDSVKLYFKRGYHIIPNYGHYQGFGSSICFKKVLQNPA</sequence>
<dbReference type="PANTHER" id="PTHR43877:SF2">
    <property type="entry name" value="AMINOALKYLPHOSPHONATE N-ACETYLTRANSFERASE-RELATED"/>
    <property type="match status" value="1"/>
</dbReference>
<evidence type="ECO:0000313" key="5">
    <source>
        <dbReference type="Proteomes" id="UP001595616"/>
    </source>
</evidence>
<evidence type="ECO:0000256" key="1">
    <source>
        <dbReference type="ARBA" id="ARBA00022679"/>
    </source>
</evidence>
<evidence type="ECO:0000313" key="4">
    <source>
        <dbReference type="EMBL" id="MFC3810901.1"/>
    </source>
</evidence>
<keyword evidence="1" id="KW-0808">Transferase</keyword>
<evidence type="ECO:0000259" key="3">
    <source>
        <dbReference type="PROSITE" id="PS51186"/>
    </source>
</evidence>
<keyword evidence="2" id="KW-0012">Acyltransferase</keyword>
<dbReference type="PROSITE" id="PS51186">
    <property type="entry name" value="GNAT"/>
    <property type="match status" value="1"/>
</dbReference>
<organism evidence="4 5">
    <name type="scientific">Lacihabitans lacunae</name>
    <dbReference type="NCBI Taxonomy" id="1028214"/>
    <lineage>
        <taxon>Bacteria</taxon>
        <taxon>Pseudomonadati</taxon>
        <taxon>Bacteroidota</taxon>
        <taxon>Cytophagia</taxon>
        <taxon>Cytophagales</taxon>
        <taxon>Leadbetterellaceae</taxon>
        <taxon>Lacihabitans</taxon>
    </lineage>
</organism>
<proteinExistence type="predicted"/>
<dbReference type="InterPro" id="IPR016181">
    <property type="entry name" value="Acyl_CoA_acyltransferase"/>
</dbReference>